<keyword evidence="1" id="KW-1133">Transmembrane helix</keyword>
<keyword evidence="1" id="KW-0812">Transmembrane</keyword>
<protein>
    <submittedName>
        <fullName evidence="3">Transmembrane protein</fullName>
    </submittedName>
</protein>
<keyword evidence="1" id="KW-0472">Membrane</keyword>
<dbReference type="AlphaFoldDB" id="A0A1I7X5Q3"/>
<dbReference type="WBParaSite" id="Hba_12795">
    <property type="protein sequence ID" value="Hba_12795"/>
    <property type="gene ID" value="Hba_12795"/>
</dbReference>
<name>A0A1I7X5Q3_HETBA</name>
<organism evidence="2 3">
    <name type="scientific">Heterorhabditis bacteriophora</name>
    <name type="common">Entomopathogenic nematode worm</name>
    <dbReference type="NCBI Taxonomy" id="37862"/>
    <lineage>
        <taxon>Eukaryota</taxon>
        <taxon>Metazoa</taxon>
        <taxon>Ecdysozoa</taxon>
        <taxon>Nematoda</taxon>
        <taxon>Chromadorea</taxon>
        <taxon>Rhabditida</taxon>
        <taxon>Rhabditina</taxon>
        <taxon>Rhabditomorpha</taxon>
        <taxon>Strongyloidea</taxon>
        <taxon>Heterorhabditidae</taxon>
        <taxon>Heterorhabditis</taxon>
    </lineage>
</organism>
<sequence>MGVLTRPDTPDKPMVKANFFIFKEQMGIHSVAISNDIFFSSFLHISLLFNMILPLVYICFLLKYIILNDTSRRFRRPVSCHSSTIQQERKSAHWRISPSLGSGVLKRSSQGESFLLPVKYKSKFHCFTIKFIILNCLYALGISIIYFVKKIFIMTV</sequence>
<evidence type="ECO:0000313" key="2">
    <source>
        <dbReference type="Proteomes" id="UP000095283"/>
    </source>
</evidence>
<feature type="transmembrane region" description="Helical" evidence="1">
    <location>
        <begin position="42"/>
        <end position="66"/>
    </location>
</feature>
<proteinExistence type="predicted"/>
<evidence type="ECO:0000256" key="1">
    <source>
        <dbReference type="SAM" id="Phobius"/>
    </source>
</evidence>
<reference evidence="3" key="1">
    <citation type="submission" date="2016-11" db="UniProtKB">
        <authorList>
            <consortium name="WormBaseParasite"/>
        </authorList>
    </citation>
    <scope>IDENTIFICATION</scope>
</reference>
<feature type="transmembrane region" description="Helical" evidence="1">
    <location>
        <begin position="127"/>
        <end position="148"/>
    </location>
</feature>
<accession>A0A1I7X5Q3</accession>
<dbReference type="Proteomes" id="UP000095283">
    <property type="component" value="Unplaced"/>
</dbReference>
<keyword evidence="2" id="KW-1185">Reference proteome</keyword>
<evidence type="ECO:0000313" key="3">
    <source>
        <dbReference type="WBParaSite" id="Hba_12795"/>
    </source>
</evidence>